<sequence>MTLVHPAYFAEMVGELRQNGIEVRHAALLASPDTLLRRLRSRGEGAGSWGATQIDRCLAGLLALDPADHLHTDGLTHEQVVEAIAEHFGLTLQPDTSSALRRRWHRLKVGLSSVRRD</sequence>
<dbReference type="Proteomes" id="UP000632154">
    <property type="component" value="Unassembled WGS sequence"/>
</dbReference>
<comment type="caution">
    <text evidence="1">The sequence shown here is derived from an EMBL/GenBank/DDBJ whole genome shotgun (WGS) entry which is preliminary data.</text>
</comment>
<accession>A0ABQ3K2H4</accession>
<dbReference type="EMBL" id="BNAL01000011">
    <property type="protein sequence ID" value="GHG01073.1"/>
    <property type="molecule type" value="Genomic_DNA"/>
</dbReference>
<reference evidence="2" key="1">
    <citation type="journal article" date="2019" name="Int. J. Syst. Evol. Microbiol.">
        <title>The Global Catalogue of Microorganisms (GCM) 10K type strain sequencing project: providing services to taxonomists for standard genome sequencing and annotation.</title>
        <authorList>
            <consortium name="The Broad Institute Genomics Platform"/>
            <consortium name="The Broad Institute Genome Sequencing Center for Infectious Disease"/>
            <person name="Wu L."/>
            <person name="Ma J."/>
        </authorList>
    </citation>
    <scope>NUCLEOTIDE SEQUENCE [LARGE SCALE GENOMIC DNA]</scope>
    <source>
        <strain evidence="2">CGMCC 1.18439</strain>
    </source>
</reference>
<dbReference type="InterPro" id="IPR027417">
    <property type="entry name" value="P-loop_NTPase"/>
</dbReference>
<keyword evidence="2" id="KW-1185">Reference proteome</keyword>
<organism evidence="1 2">
    <name type="scientific">Deinococcus piscis</name>
    <dbReference type="NCBI Taxonomy" id="394230"/>
    <lineage>
        <taxon>Bacteria</taxon>
        <taxon>Thermotogati</taxon>
        <taxon>Deinococcota</taxon>
        <taxon>Deinococci</taxon>
        <taxon>Deinococcales</taxon>
        <taxon>Deinococcaceae</taxon>
        <taxon>Deinococcus</taxon>
    </lineage>
</organism>
<evidence type="ECO:0000313" key="2">
    <source>
        <dbReference type="Proteomes" id="UP000632154"/>
    </source>
</evidence>
<proteinExistence type="predicted"/>
<dbReference type="RefSeq" id="WP_229838933.1">
    <property type="nucleotide sequence ID" value="NZ_BNAL01000011.1"/>
</dbReference>
<gene>
    <name evidence="1" type="ORF">GCM10017783_11600</name>
</gene>
<protein>
    <submittedName>
        <fullName evidence="1">Uncharacterized protein</fullName>
    </submittedName>
</protein>
<evidence type="ECO:0000313" key="1">
    <source>
        <dbReference type="EMBL" id="GHG01073.1"/>
    </source>
</evidence>
<dbReference type="Gene3D" id="3.40.50.300">
    <property type="entry name" value="P-loop containing nucleotide triphosphate hydrolases"/>
    <property type="match status" value="1"/>
</dbReference>
<name>A0ABQ3K2H4_9DEIO</name>